<evidence type="ECO:0000256" key="13">
    <source>
        <dbReference type="ARBA" id="ARBA00047754"/>
    </source>
</evidence>
<reference evidence="19" key="2">
    <citation type="submission" date="2012-03" db="EMBL/GenBank/DDBJ databases">
        <title>The complete genome sequence of the pioneer microbe on fresh volcanic deposit, Leptospirillum ferrooxidans strain C2-3.</title>
        <authorList>
            <person name="Fujimura R."/>
            <person name="Sato Y."/>
            <person name="Nishizawa T."/>
            <person name="Nanba K."/>
            <person name="Oshima K."/>
            <person name="Hattori M."/>
            <person name="Kamijo T."/>
            <person name="Ohta H."/>
        </authorList>
    </citation>
    <scope>NUCLEOTIDE SEQUENCE [LARGE SCALE GENOMIC DNA]</scope>
    <source>
        <strain evidence="19">C2-3</strain>
    </source>
</reference>
<keyword evidence="10" id="KW-1015">Disulfide bond</keyword>
<evidence type="ECO:0000256" key="7">
    <source>
        <dbReference type="ARBA" id="ARBA00022741"/>
    </source>
</evidence>
<feature type="domain" description="Ribonucleotide reductase large subunit C-terminal" evidence="16">
    <location>
        <begin position="89"/>
        <end position="403"/>
    </location>
</feature>
<evidence type="ECO:0000256" key="9">
    <source>
        <dbReference type="ARBA" id="ARBA00023116"/>
    </source>
</evidence>
<dbReference type="GO" id="GO:0031419">
    <property type="term" value="F:cobalamin binding"/>
    <property type="evidence" value="ECO:0007669"/>
    <property type="project" value="UniProtKB-KW"/>
</dbReference>
<evidence type="ECO:0000313" key="19">
    <source>
        <dbReference type="Proteomes" id="UP000007382"/>
    </source>
</evidence>
<comment type="catalytic activity">
    <reaction evidence="13 14">
        <text>a 2'-deoxyribonucleoside 5'-diphosphate + [thioredoxin]-disulfide + H2O = a ribonucleoside 5'-diphosphate + [thioredoxin]-dithiol</text>
        <dbReference type="Rhea" id="RHEA:23252"/>
        <dbReference type="Rhea" id="RHEA-COMP:10698"/>
        <dbReference type="Rhea" id="RHEA-COMP:10700"/>
        <dbReference type="ChEBI" id="CHEBI:15377"/>
        <dbReference type="ChEBI" id="CHEBI:29950"/>
        <dbReference type="ChEBI" id="CHEBI:50058"/>
        <dbReference type="ChEBI" id="CHEBI:57930"/>
        <dbReference type="ChEBI" id="CHEBI:73316"/>
        <dbReference type="EC" id="1.17.4.1"/>
    </reaction>
</comment>
<evidence type="ECO:0000256" key="14">
    <source>
        <dbReference type="RuleBase" id="RU364064"/>
    </source>
</evidence>
<dbReference type="NCBIfam" id="TIGR02504">
    <property type="entry name" value="NrdJ_Z"/>
    <property type="match status" value="1"/>
</dbReference>
<dbReference type="SUPFAM" id="SSF51998">
    <property type="entry name" value="PFL-like glycyl radical enzymes"/>
    <property type="match status" value="1"/>
</dbReference>
<evidence type="ECO:0000256" key="10">
    <source>
        <dbReference type="ARBA" id="ARBA00023157"/>
    </source>
</evidence>
<comment type="function">
    <text evidence="12 14">Catalyzes the reduction of ribonucleotides to deoxyribonucleotides. May function to provide a pool of deoxyribonucleotide precursors for DNA repair during oxygen limitation and/or for immediate growth after restoration of oxygen.</text>
</comment>
<evidence type="ECO:0000259" key="17">
    <source>
        <dbReference type="Pfam" id="PF12637"/>
    </source>
</evidence>
<dbReference type="PANTHER" id="PTHR43371">
    <property type="entry name" value="VITAMIN B12-DEPENDENT RIBONUCLEOTIDE REDUCTASE"/>
    <property type="match status" value="1"/>
</dbReference>
<sequence length="735" mass="80658">MSGNVEIMLSENALKVLEKRYFAKDEMGVVRENSEEMFRRIANAIASVNPQPSEREFLAEEYYRFMAGLDFLPNSPTIMNAGRPLGQLSACFVLPIGDSMPEIFDTVKATALIHQTGGGTGFSFSRLRPKGAVVRSTGGQASGPVSFMKVINASTDAIKQGGTRRGANMGILRVDHPDILEFIDCKMDLTQVTNFNISVAITDVFMKAVKENTDYDLISPNNGEVAGSLSARMVFDRIAHNAWANGEPGLFFIDTANRANPTPSKWTYEATNPCGEQVLGPYESCNLGSINLEKHLVRNTKGQYSVDWEKLTHSVYLAVRFLDNVVDANRFPIPELEEVNKGTRRIGLGIMGFARLLMYLEIPYDSEEGLEMAESIMSHIQEVAERTSQELAATQGPFPYFEGIGTKKRNSHLLTIAPTGTISMIADTSSGCEPEFSIIWYKNVMDGTHLPYTLDYFTEVAQREGFWSEELPSLIVKNHGSCRGIPQVPEKWQMVFATAHDISAPWHVRMQGAFQKYIDAAVSKTINMSQEATIEDVEKSYLLAYDLGCKGITVYRDGSRSNQVLNLGTGSEKVSDPLTSKDLKWGNRRVPLDTSRGVRAKIKGKSGKSYVHLYFDADGRPAEIFVTPAADHRERESAILFGRLGSMALQYGAPIEEVIGQFIKSHEEAGTLGSDPYAIAKAIGTILSSQDGEIAEKGLAIEVACPTCGGKVAFMEGCLKCMGGEKGGSCGWSQC</sequence>
<dbReference type="Pfam" id="PF00317">
    <property type="entry name" value="Ribonuc_red_lgN"/>
    <property type="match status" value="1"/>
</dbReference>
<dbReference type="Pfam" id="PF02867">
    <property type="entry name" value="Ribonuc_red_lgC"/>
    <property type="match status" value="2"/>
</dbReference>
<feature type="domain" description="TSCPD" evidence="17">
    <location>
        <begin position="592"/>
        <end position="685"/>
    </location>
</feature>
<reference evidence="18 19" key="1">
    <citation type="journal article" date="2012" name="J. Bacteriol.">
        <title>Complete Genome Sequence of Leptospirillum ferrooxidans Strain C2-3, Isolated from a Fresh Volcanic Ash Deposit on the Island of Miyake, Japan.</title>
        <authorList>
            <person name="Fujimura R."/>
            <person name="Sato Y."/>
            <person name="Nishizawa T."/>
            <person name="Oshima K."/>
            <person name="Kim S.-W."/>
            <person name="Hattori M."/>
            <person name="Kamijo T."/>
            <person name="Ohta H."/>
        </authorList>
    </citation>
    <scope>NUCLEOTIDE SEQUENCE [LARGE SCALE GENOMIC DNA]</scope>
    <source>
        <strain evidence="18 19">C2-3</strain>
    </source>
</reference>
<dbReference type="KEGG" id="lfc:LFE_0446"/>
<evidence type="ECO:0000256" key="5">
    <source>
        <dbReference type="ARBA" id="ARBA00022628"/>
    </source>
</evidence>
<dbReference type="OrthoDB" id="9762933at2"/>
<dbReference type="PANTHER" id="PTHR43371:SF1">
    <property type="entry name" value="RIBONUCLEOSIDE-DIPHOSPHATE REDUCTASE"/>
    <property type="match status" value="1"/>
</dbReference>
<keyword evidence="5 14" id="KW-0846">Cobalamin</keyword>
<evidence type="ECO:0000256" key="1">
    <source>
        <dbReference type="ARBA" id="ARBA00001922"/>
    </source>
</evidence>
<dbReference type="GO" id="GO:0005524">
    <property type="term" value="F:ATP binding"/>
    <property type="evidence" value="ECO:0007669"/>
    <property type="project" value="InterPro"/>
</dbReference>
<evidence type="ECO:0000259" key="16">
    <source>
        <dbReference type="Pfam" id="PF02867"/>
    </source>
</evidence>
<evidence type="ECO:0000256" key="2">
    <source>
        <dbReference type="ARBA" id="ARBA00007405"/>
    </source>
</evidence>
<comment type="cofactor">
    <cofactor evidence="1 14">
        <name>adenosylcob(III)alamin</name>
        <dbReference type="ChEBI" id="CHEBI:18408"/>
    </cofactor>
</comment>
<dbReference type="RefSeq" id="WP_014448659.1">
    <property type="nucleotide sequence ID" value="NC_017094.1"/>
</dbReference>
<evidence type="ECO:0000256" key="8">
    <source>
        <dbReference type="ARBA" id="ARBA00023002"/>
    </source>
</evidence>
<dbReference type="AlphaFoldDB" id="I0ILL7"/>
<dbReference type="InterPro" id="IPR000788">
    <property type="entry name" value="RNR_lg_C"/>
</dbReference>
<organism evidence="18 19">
    <name type="scientific">Leptospirillum ferrooxidans (strain C2-3)</name>
    <dbReference type="NCBI Taxonomy" id="1162668"/>
    <lineage>
        <taxon>Bacteria</taxon>
        <taxon>Pseudomonadati</taxon>
        <taxon>Nitrospirota</taxon>
        <taxon>Nitrospiria</taxon>
        <taxon>Nitrospirales</taxon>
        <taxon>Nitrospiraceae</taxon>
        <taxon>Leptospirillum</taxon>
    </lineage>
</organism>
<evidence type="ECO:0000259" key="15">
    <source>
        <dbReference type="Pfam" id="PF00317"/>
    </source>
</evidence>
<dbReference type="SUPFAM" id="SSF48168">
    <property type="entry name" value="R1 subunit of ribonucleotide reductase, N-terminal domain"/>
    <property type="match status" value="1"/>
</dbReference>
<gene>
    <name evidence="18" type="ordered locus">LFE_0446</name>
</gene>
<dbReference type="PATRIC" id="fig|1162668.3.peg.523"/>
<dbReference type="STRING" id="1162668.LFE_0446"/>
<evidence type="ECO:0000313" key="18">
    <source>
        <dbReference type="EMBL" id="BAM06166.1"/>
    </source>
</evidence>
<evidence type="ECO:0000256" key="4">
    <source>
        <dbReference type="ARBA" id="ARBA00014409"/>
    </source>
</evidence>
<dbReference type="GO" id="GO:0004748">
    <property type="term" value="F:ribonucleoside-diphosphate reductase activity, thioredoxin disulfide as acceptor"/>
    <property type="evidence" value="ECO:0007669"/>
    <property type="project" value="UniProtKB-EC"/>
</dbReference>
<dbReference type="InterPro" id="IPR050862">
    <property type="entry name" value="RdRp_reductase_class-2"/>
</dbReference>
<keyword evidence="19" id="KW-1185">Reference proteome</keyword>
<dbReference type="EC" id="1.17.4.1" evidence="3 14"/>
<accession>I0ILL7</accession>
<keyword evidence="11 14" id="KW-0170">Cobalt</keyword>
<evidence type="ECO:0000256" key="11">
    <source>
        <dbReference type="ARBA" id="ARBA00023285"/>
    </source>
</evidence>
<dbReference type="EMBL" id="AP012342">
    <property type="protein sequence ID" value="BAM06166.1"/>
    <property type="molecule type" value="Genomic_DNA"/>
</dbReference>
<dbReference type="Gene3D" id="3.20.70.20">
    <property type="match status" value="1"/>
</dbReference>
<dbReference type="PRINTS" id="PR01183">
    <property type="entry name" value="RIBORDTASEM1"/>
</dbReference>
<evidence type="ECO:0000256" key="6">
    <source>
        <dbReference type="ARBA" id="ARBA00022634"/>
    </source>
</evidence>
<dbReference type="CDD" id="cd02888">
    <property type="entry name" value="RNR_II_dimer"/>
    <property type="match status" value="1"/>
</dbReference>
<dbReference type="Proteomes" id="UP000007382">
    <property type="component" value="Chromosome"/>
</dbReference>
<dbReference type="UniPathway" id="UPA00326"/>
<dbReference type="InterPro" id="IPR024434">
    <property type="entry name" value="TSCPD_dom"/>
</dbReference>
<keyword evidence="9" id="KW-0215">Deoxyribonucleotide synthesis</keyword>
<dbReference type="GO" id="GO:0071897">
    <property type="term" value="P:DNA biosynthetic process"/>
    <property type="evidence" value="ECO:0007669"/>
    <property type="project" value="UniProtKB-KW"/>
</dbReference>
<name>I0ILL7_LEPFC</name>
<dbReference type="InterPro" id="IPR013509">
    <property type="entry name" value="RNR_lsu_N"/>
</dbReference>
<keyword evidence="8 14" id="KW-0560">Oxidoreductase</keyword>
<evidence type="ECO:0000256" key="3">
    <source>
        <dbReference type="ARBA" id="ARBA00012274"/>
    </source>
</evidence>
<comment type="similarity">
    <text evidence="2 14">Belongs to the ribonucleoside diphosphate reductase class-2 family.</text>
</comment>
<protein>
    <recommendedName>
        <fullName evidence="4 14">Vitamin B12-dependent ribonucleotide reductase</fullName>
        <ecNumber evidence="3 14">1.17.4.1</ecNumber>
    </recommendedName>
</protein>
<dbReference type="HOGENOM" id="CLU_000404_2_0_0"/>
<dbReference type="InterPro" id="IPR013344">
    <property type="entry name" value="RNR_NrdJ/NrdZ"/>
</dbReference>
<proteinExistence type="inferred from homology"/>
<keyword evidence="6 14" id="KW-0237">DNA synthesis</keyword>
<keyword evidence="7 14" id="KW-0547">Nucleotide-binding</keyword>
<feature type="domain" description="Ribonucleotide reductase large subunit N-terminal" evidence="15">
    <location>
        <begin position="9"/>
        <end position="86"/>
    </location>
</feature>
<feature type="domain" description="Ribonucleotide reductase large subunit C-terminal" evidence="16">
    <location>
        <begin position="409"/>
        <end position="555"/>
    </location>
</feature>
<dbReference type="eggNOG" id="COG0209">
    <property type="taxonomic scope" value="Bacteria"/>
</dbReference>
<dbReference type="GO" id="GO:0009263">
    <property type="term" value="P:deoxyribonucleotide biosynthetic process"/>
    <property type="evidence" value="ECO:0007669"/>
    <property type="project" value="UniProtKB-KW"/>
</dbReference>
<dbReference type="Pfam" id="PF12637">
    <property type="entry name" value="TSCPD"/>
    <property type="match status" value="1"/>
</dbReference>
<dbReference type="InterPro" id="IPR008926">
    <property type="entry name" value="RNR_R1-su_N"/>
</dbReference>
<evidence type="ECO:0000256" key="12">
    <source>
        <dbReference type="ARBA" id="ARBA00025437"/>
    </source>
</evidence>